<accession>A0A0F9C894</accession>
<dbReference type="EMBL" id="LAZR01048030">
    <property type="protein sequence ID" value="KKK92851.1"/>
    <property type="molecule type" value="Genomic_DNA"/>
</dbReference>
<proteinExistence type="predicted"/>
<dbReference type="AlphaFoldDB" id="A0A0F9C894"/>
<protein>
    <submittedName>
        <fullName evidence="1">Uncharacterized protein</fullName>
    </submittedName>
</protein>
<reference evidence="1" key="1">
    <citation type="journal article" date="2015" name="Nature">
        <title>Complex archaea that bridge the gap between prokaryotes and eukaryotes.</title>
        <authorList>
            <person name="Spang A."/>
            <person name="Saw J.H."/>
            <person name="Jorgensen S.L."/>
            <person name="Zaremba-Niedzwiedzka K."/>
            <person name="Martijn J."/>
            <person name="Lind A.E."/>
            <person name="van Eijk R."/>
            <person name="Schleper C."/>
            <person name="Guy L."/>
            <person name="Ettema T.J."/>
        </authorList>
    </citation>
    <scope>NUCLEOTIDE SEQUENCE</scope>
</reference>
<comment type="caution">
    <text evidence="1">The sequence shown here is derived from an EMBL/GenBank/DDBJ whole genome shotgun (WGS) entry which is preliminary data.</text>
</comment>
<organism evidence="1">
    <name type="scientific">marine sediment metagenome</name>
    <dbReference type="NCBI Taxonomy" id="412755"/>
    <lineage>
        <taxon>unclassified sequences</taxon>
        <taxon>metagenomes</taxon>
        <taxon>ecological metagenomes</taxon>
    </lineage>
</organism>
<gene>
    <name evidence="1" type="ORF">LCGC14_2698760</name>
</gene>
<feature type="non-terminal residue" evidence="1">
    <location>
        <position position="57"/>
    </location>
</feature>
<name>A0A0F9C894_9ZZZZ</name>
<evidence type="ECO:0000313" key="1">
    <source>
        <dbReference type="EMBL" id="KKK92851.1"/>
    </source>
</evidence>
<sequence>MSAKERVIAQIQHRETDVIPYTLGFEGDVAERLDTHYGRPHWRNRLDNAILHVPGPD</sequence>